<feature type="transmembrane region" description="Helical" evidence="19">
    <location>
        <begin position="748"/>
        <end position="770"/>
    </location>
</feature>
<keyword evidence="12" id="KW-0628">Postsynaptic cell membrane</keyword>
<evidence type="ECO:0000256" key="4">
    <source>
        <dbReference type="ARBA" id="ARBA00022692"/>
    </source>
</evidence>
<keyword evidence="3" id="KW-1003">Cell membrane</keyword>
<dbReference type="SUPFAM" id="SSF53850">
    <property type="entry name" value="Periplasmic binding protein-like II"/>
    <property type="match status" value="1"/>
</dbReference>
<evidence type="ECO:0000256" key="8">
    <source>
        <dbReference type="ARBA" id="ARBA00023065"/>
    </source>
</evidence>
<evidence type="ECO:0000256" key="17">
    <source>
        <dbReference type="PIRSR" id="PIRSR601508-2"/>
    </source>
</evidence>
<evidence type="ECO:0000256" key="16">
    <source>
        <dbReference type="PIRSR" id="PIRSR601508-1"/>
    </source>
</evidence>
<evidence type="ECO:0000256" key="12">
    <source>
        <dbReference type="ARBA" id="ARBA00023257"/>
    </source>
</evidence>
<keyword evidence="6 19" id="KW-1133">Transmembrane helix</keyword>
<keyword evidence="18" id="KW-1015">Disulfide bond</keyword>
<protein>
    <recommendedName>
        <fullName evidence="20">Ionotropic glutamate receptor C-terminal domain-containing protein</fullName>
    </recommendedName>
</protein>
<dbReference type="InterPro" id="IPR001508">
    <property type="entry name" value="Iono_Glu_rcpt_met"/>
</dbReference>
<evidence type="ECO:0000313" key="22">
    <source>
        <dbReference type="Proteomes" id="UP000479000"/>
    </source>
</evidence>
<dbReference type="FunFam" id="3.40.190.10:FF:000167">
    <property type="entry name" value="Eye-enriched kainate receptor, isoform B"/>
    <property type="match status" value="1"/>
</dbReference>
<evidence type="ECO:0000256" key="6">
    <source>
        <dbReference type="ARBA" id="ARBA00022989"/>
    </source>
</evidence>
<feature type="domain" description="Ionotropic glutamate receptor C-terminal" evidence="20">
    <location>
        <begin position="687"/>
        <end position="908"/>
    </location>
</feature>
<dbReference type="SUPFAM" id="SSF53822">
    <property type="entry name" value="Periplasmic binding protein-like I"/>
    <property type="match status" value="1"/>
</dbReference>
<reference evidence="21 22" key="1">
    <citation type="submission" date="2020-02" db="EMBL/GenBank/DDBJ databases">
        <authorList>
            <person name="Ferguson B K."/>
        </authorList>
    </citation>
    <scope>NUCLEOTIDE SEQUENCE [LARGE SCALE GENOMIC DNA]</scope>
</reference>
<dbReference type="InterPro" id="IPR015683">
    <property type="entry name" value="Ionotropic_Glu_rcpt"/>
</dbReference>
<evidence type="ECO:0000256" key="13">
    <source>
        <dbReference type="ARBA" id="ARBA00023286"/>
    </source>
</evidence>
<feature type="transmembrane region" description="Helical" evidence="19">
    <location>
        <begin position="932"/>
        <end position="956"/>
    </location>
</feature>
<evidence type="ECO:0000256" key="5">
    <source>
        <dbReference type="ARBA" id="ARBA00022729"/>
    </source>
</evidence>
<name>A0A6H5GZI4_9HEMI</name>
<evidence type="ECO:0000256" key="2">
    <source>
        <dbReference type="ARBA" id="ARBA00022448"/>
    </source>
</evidence>
<comment type="subcellular location">
    <subcellularLocation>
        <location evidence="15">Postsynaptic cell membrane</location>
        <topology evidence="15">Multi-pass membrane protein</topology>
    </subcellularLocation>
</comment>
<dbReference type="Pfam" id="PF00060">
    <property type="entry name" value="Lig_chan"/>
    <property type="match status" value="1"/>
</dbReference>
<dbReference type="InterPro" id="IPR028082">
    <property type="entry name" value="Peripla_BP_I"/>
</dbReference>
<dbReference type="InterPro" id="IPR001828">
    <property type="entry name" value="ANF_lig-bd_rcpt"/>
</dbReference>
<keyword evidence="10" id="KW-0675">Receptor</keyword>
<keyword evidence="11" id="KW-0325">Glycoprotein</keyword>
<dbReference type="FunFam" id="3.40.190.10:FF:000060">
    <property type="entry name" value="Glutamate receptor ionotropic, kainate 1"/>
    <property type="match status" value="1"/>
</dbReference>
<evidence type="ECO:0000313" key="21">
    <source>
        <dbReference type="EMBL" id="CAB0008626.1"/>
    </source>
</evidence>
<dbReference type="PRINTS" id="PR00177">
    <property type="entry name" value="NMDARECEPTOR"/>
</dbReference>
<evidence type="ECO:0000256" key="15">
    <source>
        <dbReference type="ARBA" id="ARBA00034104"/>
    </source>
</evidence>
<evidence type="ECO:0000259" key="20">
    <source>
        <dbReference type="SMART" id="SM00079"/>
    </source>
</evidence>
<keyword evidence="14" id="KW-0407">Ion channel</keyword>
<sequence>QGNESPEKTKNFIDPSLRGLAFRRTWMIWTFGNLHRPVIEGGRRNPGVSATSCFHSISFYLAASKMRSDTPLGGYILSICIPDTDTFTKATVFHAKSCSSRLTPSRALGFKLLNPPAQQEQNFFTVAQVSRITGLKSARCTFTFRPRTSSWILNENLNYVKVSGDVVCLAMSQLLSRESGDMETDRYDFAVVLPVRCPSINNAGTKGAGEKRAIFTQDQKESATELAFKYAVYRINKDKNLLPKSTLVYDIQYVNKDDSFHASKKACQQVGEGVQAVFGPSHPVLGAHVHSICDALDLPHIEARVDLEPTTRELSINLHPAQSLLNAAYQDVMGYLNWTKLAILYEEDYGLMKLRELVRSPEDRNVEVHLRQADPSNYKAVLKEIKNKEIHNLLVDARPENIRAFLKRVIQLQMNDYKYHYLFTTFDLESYNLEEFKYNFVNMTAFRIVDIEDLGVKEILKDMERFQPHGPSIFNRSKTIESEPALMYDSVIVFAIGLQTLEQSHPLSLANVSCALETPWDGGLSLINYINSVEVKGLSGPIEFKEGRRIQFKLDIVKLKQHSVVKVGEWSPSSGLNISDSAAFFDTASMNVTLVVITILRSSVNEASFLSGKLNSSIIRLDLLRIKQFTRAEWGFFLSRQFTSLNFVQINNVPTSQETRLFSFMNPLAIEIWLYVLAAYILVSITMFIVARFSPYEWHNPHPCDVDNDLVENQFSLANSFWFTIGTLMQQGSDLNPKATSTRIVGGIWWFFTLIIISSYTANLAAFLTVERMITPIENAEDLAGQTEIAYGTLDSGSTMTFFRDSMIETYKKMWRFMENKKVFVSTYEEGIKRVLEGNYAFLMESTMLDYIVQRNCNLTQIGGLLDTKGYGIATPMGSPWRDRISLAILELQEKGEIQMLYDKWWKNPGDTCIRKDKSKESKANALGVDNIGGVFVVLLCGLAIAVVIAIFEFCYNSKRNAQLERRGGAQSLCAEMADELCFALRCRGSRQRPALKRQCSKCATGPTYVPAVPPAPAPPQLPPYNQPPQVRERYAPSTPFRHCSVPAAPACFSYAFDDQMSIDHH</sequence>
<feature type="disulfide bond" evidence="18">
    <location>
        <begin position="857"/>
        <end position="913"/>
    </location>
</feature>
<feature type="binding site" evidence="16">
    <location>
        <position position="799"/>
    </location>
    <ligand>
        <name>L-glutamate</name>
        <dbReference type="ChEBI" id="CHEBI:29985"/>
    </ligand>
</feature>
<dbReference type="Gene3D" id="1.10.287.70">
    <property type="match status" value="1"/>
</dbReference>
<proteinExistence type="inferred from homology"/>
<evidence type="ECO:0000256" key="7">
    <source>
        <dbReference type="ARBA" id="ARBA00023018"/>
    </source>
</evidence>
<dbReference type="InterPro" id="IPR001320">
    <property type="entry name" value="Iontro_rcpt_C"/>
</dbReference>
<evidence type="ECO:0000256" key="3">
    <source>
        <dbReference type="ARBA" id="ARBA00022475"/>
    </source>
</evidence>
<keyword evidence="8" id="KW-0406">Ion transport</keyword>
<evidence type="ECO:0000256" key="1">
    <source>
        <dbReference type="ARBA" id="ARBA00008685"/>
    </source>
</evidence>
<dbReference type="GO" id="GO:0015276">
    <property type="term" value="F:ligand-gated monoatomic ion channel activity"/>
    <property type="evidence" value="ECO:0007669"/>
    <property type="project" value="InterPro"/>
</dbReference>
<comment type="similarity">
    <text evidence="1">Belongs to the glutamate-gated ion channel (TC 1.A.10.1) family.</text>
</comment>
<evidence type="ECO:0000256" key="10">
    <source>
        <dbReference type="ARBA" id="ARBA00023170"/>
    </source>
</evidence>
<dbReference type="PANTHER" id="PTHR18966">
    <property type="entry name" value="IONOTROPIC GLUTAMATE RECEPTOR"/>
    <property type="match status" value="1"/>
</dbReference>
<dbReference type="GO" id="GO:0038023">
    <property type="term" value="F:signaling receptor activity"/>
    <property type="evidence" value="ECO:0007669"/>
    <property type="project" value="InterPro"/>
</dbReference>
<dbReference type="AlphaFoldDB" id="A0A6H5GZI4"/>
<dbReference type="FunFam" id="1.10.287.70:FF:000067">
    <property type="entry name" value="glutamate receptor 2 isoform X1"/>
    <property type="match status" value="1"/>
</dbReference>
<feature type="site" description="Crucial to convey clamshell closure to channel opening" evidence="17">
    <location>
        <position position="777"/>
    </location>
</feature>
<keyword evidence="2" id="KW-0813">Transport</keyword>
<evidence type="ECO:0000256" key="11">
    <source>
        <dbReference type="ARBA" id="ARBA00023180"/>
    </source>
</evidence>
<evidence type="ECO:0000256" key="18">
    <source>
        <dbReference type="PIRSR" id="PIRSR601508-3"/>
    </source>
</evidence>
<feature type="binding site" evidence="16">
    <location>
        <position position="798"/>
    </location>
    <ligand>
        <name>L-glutamate</name>
        <dbReference type="ChEBI" id="CHEBI:29985"/>
    </ligand>
</feature>
<gene>
    <name evidence="21" type="ORF">NTEN_LOCUS13872</name>
</gene>
<dbReference type="SUPFAM" id="SSF81324">
    <property type="entry name" value="Voltage-gated potassium channels"/>
    <property type="match status" value="1"/>
</dbReference>
<feature type="site" description="Interaction with the cone snail toxin Con-ikot-ikot" evidence="17">
    <location>
        <position position="804"/>
    </location>
</feature>
<keyword evidence="9 19" id="KW-0472">Membrane</keyword>
<feature type="binding site" evidence="16">
    <location>
        <position position="845"/>
    </location>
    <ligand>
        <name>L-glutamate</name>
        <dbReference type="ChEBI" id="CHEBI:29985"/>
    </ligand>
</feature>
<dbReference type="OrthoDB" id="5984008at2759"/>
<keyword evidence="5" id="KW-0732">Signal</keyword>
<evidence type="ECO:0000256" key="14">
    <source>
        <dbReference type="ARBA" id="ARBA00023303"/>
    </source>
</evidence>
<evidence type="ECO:0000256" key="9">
    <source>
        <dbReference type="ARBA" id="ARBA00023136"/>
    </source>
</evidence>
<feature type="non-terminal residue" evidence="21">
    <location>
        <position position="1"/>
    </location>
</feature>
<evidence type="ECO:0000256" key="19">
    <source>
        <dbReference type="SAM" id="Phobius"/>
    </source>
</evidence>
<keyword evidence="4 19" id="KW-0812">Transmembrane</keyword>
<keyword evidence="7" id="KW-0770">Synapse</keyword>
<dbReference type="Gene3D" id="3.40.50.2300">
    <property type="match status" value="2"/>
</dbReference>
<dbReference type="Pfam" id="PF01094">
    <property type="entry name" value="ANF_receptor"/>
    <property type="match status" value="1"/>
</dbReference>
<organism evidence="21 22">
    <name type="scientific">Nesidiocoris tenuis</name>
    <dbReference type="NCBI Taxonomy" id="355587"/>
    <lineage>
        <taxon>Eukaryota</taxon>
        <taxon>Metazoa</taxon>
        <taxon>Ecdysozoa</taxon>
        <taxon>Arthropoda</taxon>
        <taxon>Hexapoda</taxon>
        <taxon>Insecta</taxon>
        <taxon>Pterygota</taxon>
        <taxon>Neoptera</taxon>
        <taxon>Paraneoptera</taxon>
        <taxon>Hemiptera</taxon>
        <taxon>Heteroptera</taxon>
        <taxon>Panheteroptera</taxon>
        <taxon>Cimicomorpha</taxon>
        <taxon>Miridae</taxon>
        <taxon>Dicyphina</taxon>
        <taxon>Nesidiocoris</taxon>
    </lineage>
</organism>
<accession>A0A6H5GZI4</accession>
<dbReference type="Proteomes" id="UP000479000">
    <property type="component" value="Unassembled WGS sequence"/>
</dbReference>
<keyword evidence="13" id="KW-1071">Ligand-gated ion channel</keyword>
<feature type="transmembrane region" description="Helical" evidence="19">
    <location>
        <begin position="672"/>
        <end position="691"/>
    </location>
</feature>
<dbReference type="GO" id="GO:0045211">
    <property type="term" value="C:postsynaptic membrane"/>
    <property type="evidence" value="ECO:0007669"/>
    <property type="project" value="UniProtKB-SubCell"/>
</dbReference>
<dbReference type="Gene3D" id="3.40.190.10">
    <property type="entry name" value="Periplasmic binding protein-like II"/>
    <property type="match status" value="1"/>
</dbReference>
<dbReference type="EMBL" id="CADCXU010020500">
    <property type="protein sequence ID" value="CAB0008626.1"/>
    <property type="molecule type" value="Genomic_DNA"/>
</dbReference>
<keyword evidence="22" id="KW-1185">Reference proteome</keyword>
<dbReference type="SMART" id="SM00079">
    <property type="entry name" value="PBPe"/>
    <property type="match status" value="1"/>
</dbReference>
<dbReference type="CDD" id="cd06382">
    <property type="entry name" value="PBP1_iGluR_Kainate"/>
    <property type="match status" value="1"/>
</dbReference>